<feature type="signal peptide" evidence="5">
    <location>
        <begin position="1"/>
        <end position="23"/>
    </location>
</feature>
<keyword evidence="4" id="KW-0812">Transmembrane</keyword>
<reference evidence="7 8" key="1">
    <citation type="submission" date="2019-10" db="EMBL/GenBank/DDBJ databases">
        <title>Two novel species isolated from a subtropical stream in China.</title>
        <authorList>
            <person name="Lu H."/>
        </authorList>
    </citation>
    <scope>NUCLEOTIDE SEQUENCE [LARGE SCALE GENOMIC DNA]</scope>
    <source>
        <strain evidence="7 8">FT29W</strain>
    </source>
</reference>
<feature type="transmembrane region" description="Helical" evidence="4">
    <location>
        <begin position="753"/>
        <end position="771"/>
    </location>
</feature>
<dbReference type="RefSeq" id="WP_152841012.1">
    <property type="nucleotide sequence ID" value="NZ_WHUG01000016.1"/>
</dbReference>
<protein>
    <recommendedName>
        <fullName evidence="6">Histidine kinase/HSP90-like ATPase domain-containing protein</fullName>
    </recommendedName>
</protein>
<dbReference type="CDD" id="cd16917">
    <property type="entry name" value="HATPase_UhpB-NarQ-NarX-like"/>
    <property type="match status" value="1"/>
</dbReference>
<dbReference type="Gene3D" id="2.60.40.10">
    <property type="entry name" value="Immunoglobulins"/>
    <property type="match status" value="1"/>
</dbReference>
<dbReference type="PANTHER" id="PTHR24421">
    <property type="entry name" value="NITRATE/NITRITE SENSOR PROTEIN NARX-RELATED"/>
    <property type="match status" value="1"/>
</dbReference>
<evidence type="ECO:0000313" key="8">
    <source>
        <dbReference type="Proteomes" id="UP000440498"/>
    </source>
</evidence>
<dbReference type="GO" id="GO:0046983">
    <property type="term" value="F:protein dimerization activity"/>
    <property type="evidence" value="ECO:0007669"/>
    <property type="project" value="InterPro"/>
</dbReference>
<evidence type="ECO:0000256" key="3">
    <source>
        <dbReference type="ARBA" id="ARBA00023012"/>
    </source>
</evidence>
<evidence type="ECO:0000256" key="5">
    <source>
        <dbReference type="SAM" id="SignalP"/>
    </source>
</evidence>
<dbReference type="InterPro" id="IPR011110">
    <property type="entry name" value="Reg_prop"/>
</dbReference>
<dbReference type="Pfam" id="PF07730">
    <property type="entry name" value="HisKA_3"/>
    <property type="match status" value="1"/>
</dbReference>
<dbReference type="InterPro" id="IPR036890">
    <property type="entry name" value="HATPase_C_sf"/>
</dbReference>
<dbReference type="InterPro" id="IPR003594">
    <property type="entry name" value="HATPase_dom"/>
</dbReference>
<name>A0A6A7NBM3_9BURK</name>
<dbReference type="SMART" id="SM00387">
    <property type="entry name" value="HATPase_c"/>
    <property type="match status" value="1"/>
</dbReference>
<dbReference type="AlphaFoldDB" id="A0A6A7NBM3"/>
<organism evidence="7 8">
    <name type="scientific">Rugamonas aquatica</name>
    <dbReference type="NCBI Taxonomy" id="2743357"/>
    <lineage>
        <taxon>Bacteria</taxon>
        <taxon>Pseudomonadati</taxon>
        <taxon>Pseudomonadota</taxon>
        <taxon>Betaproteobacteria</taxon>
        <taxon>Burkholderiales</taxon>
        <taxon>Oxalobacteraceae</taxon>
        <taxon>Telluria group</taxon>
        <taxon>Rugamonas</taxon>
    </lineage>
</organism>
<dbReference type="Gene3D" id="1.20.5.1930">
    <property type="match status" value="1"/>
</dbReference>
<dbReference type="InterPro" id="IPR015943">
    <property type="entry name" value="WD40/YVTN_repeat-like_dom_sf"/>
</dbReference>
<dbReference type="InterPro" id="IPR011123">
    <property type="entry name" value="Y_Y_Y"/>
</dbReference>
<accession>A0A6A7NBM3</accession>
<dbReference type="SUPFAM" id="SSF63829">
    <property type="entry name" value="Calcium-dependent phosphotriesterase"/>
    <property type="match status" value="2"/>
</dbReference>
<dbReference type="Gene3D" id="2.130.10.10">
    <property type="entry name" value="YVTN repeat-like/Quinoprotein amine dehydrogenase"/>
    <property type="match status" value="3"/>
</dbReference>
<gene>
    <name evidence="7" type="ORF">GEV02_27085</name>
</gene>
<dbReference type="Gene3D" id="3.30.565.10">
    <property type="entry name" value="Histidine kinase-like ATPase, C-terminal domain"/>
    <property type="match status" value="1"/>
</dbReference>
<dbReference type="GO" id="GO:0016020">
    <property type="term" value="C:membrane"/>
    <property type="evidence" value="ECO:0007669"/>
    <property type="project" value="InterPro"/>
</dbReference>
<evidence type="ECO:0000256" key="2">
    <source>
        <dbReference type="ARBA" id="ARBA00022777"/>
    </source>
</evidence>
<dbReference type="InterPro" id="IPR011712">
    <property type="entry name" value="Sig_transdc_His_kin_sub3_dim/P"/>
</dbReference>
<sequence>MASSLVRHLLLIGALMAGLPAAAIPPERTLAQLEHRSWTAKDGVPPSIITMDQTDDGYLWLGTGAGLFQFDGVRFQPFQPRAGTISTSAVYFIKAQPGGGLWIGWRQGGISFVKDGAVVNYGADEGLSLASWWGFAFDRQGRVFAAGLDGLMRFDGQRWHKLGPAQGFTADKASVMFVDKDGTLAVFTDHGLFRLPPGAATFKPPLGHLGSIEPPQAGPDGSIYFMEARGLRIIDSLENYDKADGPWLFKSQPEASHRMLVDRSGSLWMETATCGVCRFDPRRPDKMESFSVKNGLSSNLVTSFFEDREGNVWVSTSKGLERFRQVDVNLVTPALPGAEVSEGRLLPGPANAMMLTTVAQVGSWLEVTPDGEVHNSAWLKQHGIGRVQVIQRGRDQSLWLAERARLRRVTPDGAVHAIEYPEDMGPVHLVHALAHGEDDTLWMSVVNAGVHRLRGGRWDRETLLPGEGTRSAMSMLADTSGRMWFGYSRNTVVMLDKGKAVTVPIEQDGQLKGTSVLYESLGQIWAGGEAGLARYHDGRFVKVRLALPNVRSISAILTDSSGNMWLNSSAGTVRLDGRSLAKAIAHPDQPVQGRLFDATDGRLGITDLLGAQSLAQAGDGKIWLTTHDGVAWIDPLHLLKAPAPPPVVMQALSAQGQTYRRPAQLALPAGAGNVQIDYSSALLGTPQRMRFKYLLEGYDQEWQDAGERRQAFYTGLPPGEYRFRAVAENGAGNWGQEGPGLRFSVAASFYQTWWFKCLLAMSVMVMVWLLHRLRLKRMELRIKAQMEVRQAERERIARTLHDTILQSAQALILRFDRIKRALPAADPALCQIDAALDAAQEVVDEGRERVLELRRRDAHPGALGDYLYEFGQAMAQQHGICFSLSTQGDARELVAAVKTEVLAIGKEALFNAVRHSGSAEVKIELLYASAQFSMTVQDYGRGLDASVQSSGKRPGHWGLSGMSERAQQVGGQLQIDSRQDVGTTVVFSIIARLAFG</sequence>
<comment type="caution">
    <text evidence="7">The sequence shown here is derived from an EMBL/GenBank/DDBJ whole genome shotgun (WGS) entry which is preliminary data.</text>
</comment>
<evidence type="ECO:0000256" key="4">
    <source>
        <dbReference type="SAM" id="Phobius"/>
    </source>
</evidence>
<dbReference type="EMBL" id="WHUG01000016">
    <property type="protein sequence ID" value="MQA41817.1"/>
    <property type="molecule type" value="Genomic_DNA"/>
</dbReference>
<dbReference type="Proteomes" id="UP000440498">
    <property type="component" value="Unassembled WGS sequence"/>
</dbReference>
<dbReference type="SUPFAM" id="SSF55874">
    <property type="entry name" value="ATPase domain of HSP90 chaperone/DNA topoisomerase II/histidine kinase"/>
    <property type="match status" value="1"/>
</dbReference>
<keyword evidence="2" id="KW-0418">Kinase</keyword>
<keyword evidence="5" id="KW-0732">Signal</keyword>
<evidence type="ECO:0000313" key="7">
    <source>
        <dbReference type="EMBL" id="MQA41817.1"/>
    </source>
</evidence>
<keyword evidence="4" id="KW-0472">Membrane</keyword>
<dbReference type="InterPro" id="IPR013783">
    <property type="entry name" value="Ig-like_fold"/>
</dbReference>
<dbReference type="Pfam" id="PF07494">
    <property type="entry name" value="Reg_prop"/>
    <property type="match status" value="1"/>
</dbReference>
<keyword evidence="3" id="KW-0902">Two-component regulatory system</keyword>
<dbReference type="GO" id="GO:0000155">
    <property type="term" value="F:phosphorelay sensor kinase activity"/>
    <property type="evidence" value="ECO:0007669"/>
    <property type="project" value="InterPro"/>
</dbReference>
<proteinExistence type="predicted"/>
<keyword evidence="1" id="KW-0808">Transferase</keyword>
<feature type="chain" id="PRO_5025458812" description="Histidine kinase/HSP90-like ATPase domain-containing protein" evidence="5">
    <location>
        <begin position="24"/>
        <end position="996"/>
    </location>
</feature>
<dbReference type="Pfam" id="PF07495">
    <property type="entry name" value="Y_Y_Y"/>
    <property type="match status" value="1"/>
</dbReference>
<feature type="domain" description="Histidine kinase/HSP90-like ATPase" evidence="6">
    <location>
        <begin position="896"/>
        <end position="993"/>
    </location>
</feature>
<dbReference type="Pfam" id="PF02518">
    <property type="entry name" value="HATPase_c"/>
    <property type="match status" value="1"/>
</dbReference>
<evidence type="ECO:0000256" key="1">
    <source>
        <dbReference type="ARBA" id="ARBA00022679"/>
    </source>
</evidence>
<keyword evidence="8" id="KW-1185">Reference proteome</keyword>
<evidence type="ECO:0000259" key="6">
    <source>
        <dbReference type="SMART" id="SM00387"/>
    </source>
</evidence>
<dbReference type="PANTHER" id="PTHR24421:SF62">
    <property type="entry name" value="SENSORY TRANSDUCTION HISTIDINE KINASE"/>
    <property type="match status" value="1"/>
</dbReference>
<keyword evidence="4" id="KW-1133">Transmembrane helix</keyword>
<dbReference type="InterPro" id="IPR050482">
    <property type="entry name" value="Sensor_HK_TwoCompSys"/>
</dbReference>